<feature type="domain" description="DUF4213" evidence="1">
    <location>
        <begin position="5"/>
        <end position="84"/>
    </location>
</feature>
<dbReference type="Proteomes" id="UP000616595">
    <property type="component" value="Unassembled WGS sequence"/>
</dbReference>
<accession>A0A923HTC6</accession>
<dbReference type="OrthoDB" id="9806942at2"/>
<reference evidence="2" key="2">
    <citation type="submission" date="2020-10" db="EMBL/GenBank/DDBJ databases">
        <title>Comparative genomics of the Acetobacterium genus.</title>
        <authorList>
            <person name="Marshall C."/>
            <person name="May H."/>
            <person name="Norman S."/>
        </authorList>
    </citation>
    <scope>NUCLEOTIDE SEQUENCE</scope>
    <source>
        <strain evidence="2">DER-2019</strain>
    </source>
</reference>
<gene>
    <name evidence="2" type="ORF">GH810_00655</name>
</gene>
<protein>
    <recommendedName>
        <fullName evidence="1">DUF4213 domain-containing protein</fullName>
    </recommendedName>
</protein>
<name>A0A923HTC6_9FIRM</name>
<sequence>MWQIYDDLINAIPEDLTVLECMLGVSWTLVRSEQGLGVAKTIKGGKKGAELGNVAGMKLKDLAQYAKSWNMLEASMGQAAVNSAFNTPSQVLWSLTSNLFGKRLRKEKNEYI</sequence>
<keyword evidence="3" id="KW-1185">Reference proteome</keyword>
<dbReference type="AlphaFoldDB" id="A0A923HTC6"/>
<dbReference type="Gene3D" id="3.30.390.100">
    <property type="match status" value="1"/>
</dbReference>
<dbReference type="EMBL" id="WJBD01000001">
    <property type="protein sequence ID" value="MBC3886827.1"/>
    <property type="molecule type" value="Genomic_DNA"/>
</dbReference>
<reference evidence="2" key="1">
    <citation type="submission" date="2019-10" db="EMBL/GenBank/DDBJ databases">
        <authorList>
            <person name="Ross D.E."/>
            <person name="Gulliver D."/>
        </authorList>
    </citation>
    <scope>NUCLEOTIDE SEQUENCE</scope>
    <source>
        <strain evidence="2">DER-2019</strain>
    </source>
</reference>
<dbReference type="RefSeq" id="WP_148565461.1">
    <property type="nucleotide sequence ID" value="NZ_RXYA01000001.1"/>
</dbReference>
<evidence type="ECO:0000259" key="1">
    <source>
        <dbReference type="Pfam" id="PF13938"/>
    </source>
</evidence>
<dbReference type="SUPFAM" id="SSF159713">
    <property type="entry name" value="Dhaf3308-like"/>
    <property type="match status" value="1"/>
</dbReference>
<evidence type="ECO:0000313" key="2">
    <source>
        <dbReference type="EMBL" id="MBC3886827.1"/>
    </source>
</evidence>
<organism evidence="2 3">
    <name type="scientific">Acetobacterium paludosum</name>
    <dbReference type="NCBI Taxonomy" id="52693"/>
    <lineage>
        <taxon>Bacteria</taxon>
        <taxon>Bacillati</taxon>
        <taxon>Bacillota</taxon>
        <taxon>Clostridia</taxon>
        <taxon>Eubacteriales</taxon>
        <taxon>Eubacteriaceae</taxon>
        <taxon>Acetobacterium</taxon>
    </lineage>
</organism>
<evidence type="ECO:0000313" key="3">
    <source>
        <dbReference type="Proteomes" id="UP000616595"/>
    </source>
</evidence>
<dbReference type="InterPro" id="IPR025251">
    <property type="entry name" value="DUF4213"/>
</dbReference>
<dbReference type="Pfam" id="PF13938">
    <property type="entry name" value="DUF4213"/>
    <property type="match status" value="1"/>
</dbReference>
<proteinExistence type="predicted"/>
<comment type="caution">
    <text evidence="2">The sequence shown here is derived from an EMBL/GenBank/DDBJ whole genome shotgun (WGS) entry which is preliminary data.</text>
</comment>